<evidence type="ECO:0000256" key="1">
    <source>
        <dbReference type="SAM" id="MobiDB-lite"/>
    </source>
</evidence>
<evidence type="ECO:0000313" key="2">
    <source>
        <dbReference type="EMBL" id="OWK45272.1"/>
    </source>
</evidence>
<dbReference type="EMBL" id="NIDE01000002">
    <property type="protein sequence ID" value="OWK45272.1"/>
    <property type="molecule type" value="Genomic_DNA"/>
</dbReference>
<accession>A0A225DV94</accession>
<dbReference type="AlphaFoldDB" id="A0A225DV94"/>
<keyword evidence="3" id="KW-1185">Reference proteome</keyword>
<protein>
    <submittedName>
        <fullName evidence="2">Uncharacterized protein</fullName>
    </submittedName>
</protein>
<proteinExistence type="predicted"/>
<evidence type="ECO:0000313" key="3">
    <source>
        <dbReference type="Proteomes" id="UP000214646"/>
    </source>
</evidence>
<dbReference type="Proteomes" id="UP000214646">
    <property type="component" value="Unassembled WGS sequence"/>
</dbReference>
<reference evidence="3" key="1">
    <citation type="submission" date="2017-06" db="EMBL/GenBank/DDBJ databases">
        <title>Genome analysis of Fimbriiglobus ruber SP5, the first member of the order Planctomycetales with confirmed chitinolytic capability.</title>
        <authorList>
            <person name="Ravin N.V."/>
            <person name="Rakitin A.L."/>
            <person name="Ivanova A.A."/>
            <person name="Beletsky A.V."/>
            <person name="Kulichevskaya I.S."/>
            <person name="Mardanov A.V."/>
            <person name="Dedysh S.N."/>
        </authorList>
    </citation>
    <scope>NUCLEOTIDE SEQUENCE [LARGE SCALE GENOMIC DNA]</scope>
    <source>
        <strain evidence="3">SP5</strain>
    </source>
</reference>
<organism evidence="2 3">
    <name type="scientific">Fimbriiglobus ruber</name>
    <dbReference type="NCBI Taxonomy" id="1908690"/>
    <lineage>
        <taxon>Bacteria</taxon>
        <taxon>Pseudomonadati</taxon>
        <taxon>Planctomycetota</taxon>
        <taxon>Planctomycetia</taxon>
        <taxon>Gemmatales</taxon>
        <taxon>Gemmataceae</taxon>
        <taxon>Fimbriiglobus</taxon>
    </lineage>
</organism>
<sequence>MPRNPSAPGVPGFPPGSTSGRPGGAEDRERPRRPVPHTGAGFPPLRGGLT</sequence>
<comment type="caution">
    <text evidence="2">The sequence shown here is derived from an EMBL/GenBank/DDBJ whole genome shotgun (WGS) entry which is preliminary data.</text>
</comment>
<gene>
    <name evidence="2" type="ORF">FRUB_01603</name>
</gene>
<name>A0A225DV94_9BACT</name>
<feature type="region of interest" description="Disordered" evidence="1">
    <location>
        <begin position="1"/>
        <end position="50"/>
    </location>
</feature>